<dbReference type="RefSeq" id="XP_064733715.1">
    <property type="nucleotide sequence ID" value="XM_064871262.1"/>
</dbReference>
<keyword evidence="3" id="KW-0274">FAD</keyword>
<dbReference type="InterPro" id="IPR038220">
    <property type="entry name" value="PHOX_C_sf"/>
</dbReference>
<keyword evidence="4" id="KW-0560">Oxidoreductase</keyword>
<evidence type="ECO:0000313" key="8">
    <source>
        <dbReference type="Proteomes" id="UP001334248"/>
    </source>
</evidence>
<comment type="caution">
    <text evidence="7">The sequence shown here is derived from an EMBL/GenBank/DDBJ whole genome shotgun (WGS) entry which is preliminary data.</text>
</comment>
<keyword evidence="8" id="KW-1185">Reference proteome</keyword>
<evidence type="ECO:0000256" key="4">
    <source>
        <dbReference type="ARBA" id="ARBA00023002"/>
    </source>
</evidence>
<feature type="domain" description="FAD-binding" evidence="5">
    <location>
        <begin position="40"/>
        <end position="426"/>
    </location>
</feature>
<organism evidence="7 8">
    <name type="scientific">Knufia obscura</name>
    <dbReference type="NCBI Taxonomy" id="1635080"/>
    <lineage>
        <taxon>Eukaryota</taxon>
        <taxon>Fungi</taxon>
        <taxon>Dikarya</taxon>
        <taxon>Ascomycota</taxon>
        <taxon>Pezizomycotina</taxon>
        <taxon>Eurotiomycetes</taxon>
        <taxon>Chaetothyriomycetidae</taxon>
        <taxon>Chaetothyriales</taxon>
        <taxon>Trichomeriaceae</taxon>
        <taxon>Knufia</taxon>
    </lineage>
</organism>
<comment type="similarity">
    <text evidence="1">Belongs to the PheA/TfdB FAD monooxygenase family.</text>
</comment>
<dbReference type="InterPro" id="IPR036249">
    <property type="entry name" value="Thioredoxin-like_sf"/>
</dbReference>
<dbReference type="EMBL" id="JAVHJV010000002">
    <property type="protein sequence ID" value="KAK5945625.1"/>
    <property type="molecule type" value="Genomic_DNA"/>
</dbReference>
<dbReference type="SUPFAM" id="SSF51905">
    <property type="entry name" value="FAD/NAD(P)-binding domain"/>
    <property type="match status" value="1"/>
</dbReference>
<proteinExistence type="inferred from homology"/>
<dbReference type="Gene3D" id="3.30.9.10">
    <property type="entry name" value="D-Amino Acid Oxidase, subunit A, domain 2"/>
    <property type="match status" value="1"/>
</dbReference>
<dbReference type="SUPFAM" id="SSF54373">
    <property type="entry name" value="FAD-linked reductases, C-terminal domain"/>
    <property type="match status" value="1"/>
</dbReference>
<evidence type="ECO:0000259" key="5">
    <source>
        <dbReference type="Pfam" id="PF01494"/>
    </source>
</evidence>
<dbReference type="SUPFAM" id="SSF52833">
    <property type="entry name" value="Thioredoxin-like"/>
    <property type="match status" value="1"/>
</dbReference>
<dbReference type="Proteomes" id="UP001334248">
    <property type="component" value="Unassembled WGS sequence"/>
</dbReference>
<sequence length="632" mass="70865">MTDLTEEFDVSDEWAEKYCYSKAWPLPRLSPPHTPSKSKYEVVVSGAGPSGLFLTLLLARFGLGDDSVLCVDPKPHRTVLGHADGIIARTVEVLATLGLEHDVLKYGREFAESSQWTRTATGNLEKTTANPFFFSPARFGQTYGLHQGRFEKVLSDDLVKYVARGVEYGSEVLGASFDKDDPEYPVVVRIRNGEQVRTVRTKYLVGADGAHSVVRRSFDVKLQGDSTDEVWGVIDFVPTSDHPDIRRIVRFMDATDGNRNVGLLIPRERLSNGDNLCRLYVDMGSSADKKSVVVEGGGSRDEVKRRKAEITKAHVLDRAAKLFAPYKVEVKAGTYPIWWATWSVGQKLAERFIVDDAVGHPRVFLVGDSCHNHSPRQGQGLNISTQDSYYLSWRLAYDLLGLTPEPVKVLRSYEDERRAWAARVVSSDKRWNQEGLGWGDIWREMSEQVLACGMEERPSLLVSEKNDAVEWQGKDLLTGVLRTGRRLFNVKVNRWADGAAIDLHEDFPSDGRYRILVLAAKDFPKGRSRQAIERVCALVRQYEGLVEEVVLQPNDKGGFGWEDMPQELYIQAEMRLHTAHQEVYDTYCVKQEAGAVALVRPDGIVSITTALDGLHVVAEMLQKALKKPDHSS</sequence>
<dbReference type="InterPro" id="IPR050641">
    <property type="entry name" value="RIFMO-like"/>
</dbReference>
<dbReference type="PANTHER" id="PTHR43004">
    <property type="entry name" value="TRK SYSTEM POTASSIUM UPTAKE PROTEIN"/>
    <property type="match status" value="1"/>
</dbReference>
<dbReference type="InterPro" id="IPR012941">
    <property type="entry name" value="Phe_hydrox_C_dim_dom"/>
</dbReference>
<evidence type="ECO:0000256" key="1">
    <source>
        <dbReference type="ARBA" id="ARBA00007801"/>
    </source>
</evidence>
<evidence type="ECO:0000313" key="7">
    <source>
        <dbReference type="EMBL" id="KAK5945625.1"/>
    </source>
</evidence>
<dbReference type="Gene3D" id="3.40.30.20">
    <property type="match status" value="1"/>
</dbReference>
<gene>
    <name evidence="7" type="ORF">PMZ80_002830</name>
</gene>
<accession>A0ABR0RYG6</accession>
<protein>
    <submittedName>
        <fullName evidence="7">Uncharacterized protein</fullName>
    </submittedName>
</protein>
<name>A0ABR0RYG6_9EURO</name>
<feature type="domain" description="Phenol hydroxylase-like C-terminal dimerisation" evidence="6">
    <location>
        <begin position="458"/>
        <end position="542"/>
    </location>
</feature>
<dbReference type="Gene3D" id="3.50.50.60">
    <property type="entry name" value="FAD/NAD(P)-binding domain"/>
    <property type="match status" value="1"/>
</dbReference>
<evidence type="ECO:0000256" key="3">
    <source>
        <dbReference type="ARBA" id="ARBA00022827"/>
    </source>
</evidence>
<dbReference type="Pfam" id="PF07976">
    <property type="entry name" value="Phe_hydrox_dim"/>
    <property type="match status" value="2"/>
</dbReference>
<evidence type="ECO:0000256" key="2">
    <source>
        <dbReference type="ARBA" id="ARBA00022630"/>
    </source>
</evidence>
<feature type="domain" description="Phenol hydroxylase-like C-terminal dimerisation" evidence="6">
    <location>
        <begin position="566"/>
        <end position="626"/>
    </location>
</feature>
<dbReference type="PRINTS" id="PR00420">
    <property type="entry name" value="RNGMNOXGNASE"/>
</dbReference>
<keyword evidence="2" id="KW-0285">Flavoprotein</keyword>
<reference evidence="7 8" key="1">
    <citation type="journal article" date="2023" name="Res Sq">
        <title>Genomic and morphological characterization of Knufia obscura isolated from the Mars 2020 spacecraft assembly facility.</title>
        <authorList>
            <person name="Chander A.M."/>
            <person name="Teixeira M.M."/>
            <person name="Singh N.K."/>
            <person name="Williams M.P."/>
            <person name="Parker C.W."/>
            <person name="Leo P."/>
            <person name="Stajich J.E."/>
            <person name="Torok T."/>
            <person name="Tighe S."/>
            <person name="Mason C.E."/>
            <person name="Venkateswaran K."/>
        </authorList>
    </citation>
    <scope>NUCLEOTIDE SEQUENCE [LARGE SCALE GENOMIC DNA]</scope>
    <source>
        <strain evidence="7 8">CCFEE 5817</strain>
    </source>
</reference>
<dbReference type="GeneID" id="89996279"/>
<dbReference type="InterPro" id="IPR036188">
    <property type="entry name" value="FAD/NAD-bd_sf"/>
</dbReference>
<dbReference type="InterPro" id="IPR002938">
    <property type="entry name" value="FAD-bd"/>
</dbReference>
<dbReference type="PANTHER" id="PTHR43004:SF15">
    <property type="entry name" value="MONOOXYGENASE, PUTATIVE (AFU_ORTHOLOGUE AFUA_6G03030)-RELATED"/>
    <property type="match status" value="1"/>
</dbReference>
<evidence type="ECO:0000259" key="6">
    <source>
        <dbReference type="Pfam" id="PF07976"/>
    </source>
</evidence>
<dbReference type="Pfam" id="PF01494">
    <property type="entry name" value="FAD_binding_3"/>
    <property type="match status" value="1"/>
</dbReference>